<feature type="compositionally biased region" description="Basic and acidic residues" evidence="1">
    <location>
        <begin position="1"/>
        <end position="11"/>
    </location>
</feature>
<dbReference type="EMBL" id="BMAW01012879">
    <property type="protein sequence ID" value="GFT30897.1"/>
    <property type="molecule type" value="Genomic_DNA"/>
</dbReference>
<evidence type="ECO:0000313" key="3">
    <source>
        <dbReference type="Proteomes" id="UP000887013"/>
    </source>
</evidence>
<name>A0A8X6TMB8_NEPPI</name>
<keyword evidence="3" id="KW-1185">Reference proteome</keyword>
<evidence type="ECO:0000313" key="2">
    <source>
        <dbReference type="EMBL" id="GFT30897.1"/>
    </source>
</evidence>
<organism evidence="2 3">
    <name type="scientific">Nephila pilipes</name>
    <name type="common">Giant wood spider</name>
    <name type="synonym">Nephila maculata</name>
    <dbReference type="NCBI Taxonomy" id="299642"/>
    <lineage>
        <taxon>Eukaryota</taxon>
        <taxon>Metazoa</taxon>
        <taxon>Ecdysozoa</taxon>
        <taxon>Arthropoda</taxon>
        <taxon>Chelicerata</taxon>
        <taxon>Arachnida</taxon>
        <taxon>Araneae</taxon>
        <taxon>Araneomorphae</taxon>
        <taxon>Entelegynae</taxon>
        <taxon>Araneoidea</taxon>
        <taxon>Nephilidae</taxon>
        <taxon>Nephila</taxon>
    </lineage>
</organism>
<accession>A0A8X6TMB8</accession>
<comment type="caution">
    <text evidence="2">The sequence shown here is derived from an EMBL/GenBank/DDBJ whole genome shotgun (WGS) entry which is preliminary data.</text>
</comment>
<dbReference type="AlphaFoldDB" id="A0A8X6TMB8"/>
<evidence type="ECO:0000256" key="1">
    <source>
        <dbReference type="SAM" id="MobiDB-lite"/>
    </source>
</evidence>
<gene>
    <name evidence="2" type="ORF">NPIL_199171</name>
</gene>
<sequence>MPRSVSTREDNSQSAKAKCCGFPRSPTSRDLRSKTLSRSYGSNLPTSLTCTVLTTKVPAASPAQKIFRTGDEIQTPFEILNKPVERPGSASPEQRIVWWRHTTQAALDG</sequence>
<feature type="compositionally biased region" description="Polar residues" evidence="1">
    <location>
        <begin position="34"/>
        <end position="45"/>
    </location>
</feature>
<dbReference type="Proteomes" id="UP000887013">
    <property type="component" value="Unassembled WGS sequence"/>
</dbReference>
<feature type="region of interest" description="Disordered" evidence="1">
    <location>
        <begin position="1"/>
        <end position="45"/>
    </location>
</feature>
<proteinExistence type="predicted"/>
<reference evidence="2" key="1">
    <citation type="submission" date="2020-08" db="EMBL/GenBank/DDBJ databases">
        <title>Multicomponent nature underlies the extraordinary mechanical properties of spider dragline silk.</title>
        <authorList>
            <person name="Kono N."/>
            <person name="Nakamura H."/>
            <person name="Mori M."/>
            <person name="Yoshida Y."/>
            <person name="Ohtoshi R."/>
            <person name="Malay A.D."/>
            <person name="Moran D.A.P."/>
            <person name="Tomita M."/>
            <person name="Numata K."/>
            <person name="Arakawa K."/>
        </authorList>
    </citation>
    <scope>NUCLEOTIDE SEQUENCE</scope>
</reference>
<protein>
    <submittedName>
        <fullName evidence="2">Uncharacterized protein</fullName>
    </submittedName>
</protein>